<keyword evidence="7" id="KW-1133">Transmembrane helix</keyword>
<dbReference type="CTD" id="51234"/>
<dbReference type="AlphaFoldDB" id="A0A6P6Y0M8"/>
<sequence length="361" mass="40489">MNRQKHRWSLSFTKNSKSERTDLYSPPGYNSNHGYIQNEGSREVDNNLVVKKSWEIALAPLKQIPMNLFIMYMAAFKLIEGNQAIMQKLIYIIGNLAGIALALYKCKSMGLLPTHPSDWLDFVEPPQRIEFSGGGIFYLLLEILCKNQMDPNDQQPKSNPWSETKSIDTQDAYIKRDTKQCVQGLPTVLANDLILQNLLKPTDNPKKPEELGENVIPLQVNFGGQETRESDGKKLAVKEGPNGKKIQYDPEKGFVMSSWSNFELDPKAPDAQSLVTDPKGIFIKHITSTVINPNDLAKGMQGPEIDIKSFTSTSQCLASNAWSNVLLYKPQEKVFKYDIDEKKLVPEDDSSSSSSSSSSQH</sequence>
<reference evidence="11" key="1">
    <citation type="submission" date="2025-08" db="UniProtKB">
        <authorList>
            <consortium name="RefSeq"/>
        </authorList>
    </citation>
    <scope>IDENTIFICATION</scope>
    <source>
        <strain evidence="11">Airmid</strain>
    </source>
</reference>
<proteinExistence type="inferred from homology"/>
<evidence type="ECO:0000313" key="11">
    <source>
        <dbReference type="RefSeq" id="XP_027198656.1"/>
    </source>
</evidence>
<dbReference type="InterPro" id="IPR009445">
    <property type="entry name" value="TMEM85/Emc4"/>
</dbReference>
<dbReference type="OrthoDB" id="369569at2759"/>
<protein>
    <recommendedName>
        <fullName evidence="4">ER membrane protein complex subunit 4</fullName>
    </recommendedName>
    <alternativeName>
        <fullName evidence="9">Transmembrane protein 85</fullName>
    </alternativeName>
</protein>
<evidence type="ECO:0000313" key="10">
    <source>
        <dbReference type="Proteomes" id="UP000515146"/>
    </source>
</evidence>
<evidence type="ECO:0000256" key="8">
    <source>
        <dbReference type="ARBA" id="ARBA00023136"/>
    </source>
</evidence>
<evidence type="ECO:0000256" key="1">
    <source>
        <dbReference type="ARBA" id="ARBA00004477"/>
    </source>
</evidence>
<dbReference type="Pfam" id="PF06417">
    <property type="entry name" value="EMC4"/>
    <property type="match status" value="2"/>
</dbReference>
<comment type="subcellular location">
    <subcellularLocation>
        <location evidence="1">Endoplasmic reticulum membrane</location>
        <topology evidence="1">Multi-pass membrane protein</topology>
    </subcellularLocation>
</comment>
<dbReference type="InParanoid" id="A0A6P6Y0M8"/>
<name>A0A6P6Y0M8_DERPT</name>
<dbReference type="GO" id="GO:0005789">
    <property type="term" value="C:endoplasmic reticulum membrane"/>
    <property type="evidence" value="ECO:0007669"/>
    <property type="project" value="UniProtKB-SubCell"/>
</dbReference>
<evidence type="ECO:0000256" key="4">
    <source>
        <dbReference type="ARBA" id="ARBA00020820"/>
    </source>
</evidence>
<accession>A0A6P6Y0M8</accession>
<dbReference type="RefSeq" id="XP_027198656.1">
    <property type="nucleotide sequence ID" value="XM_027342855.1"/>
</dbReference>
<keyword evidence="5" id="KW-0812">Transmembrane</keyword>
<dbReference type="PANTHER" id="PTHR19315">
    <property type="entry name" value="ER MEMBRANE PROTEIN COMPLEX SUBUNIT 4"/>
    <property type="match status" value="1"/>
</dbReference>
<evidence type="ECO:0000256" key="2">
    <source>
        <dbReference type="ARBA" id="ARBA00007715"/>
    </source>
</evidence>
<evidence type="ECO:0000256" key="3">
    <source>
        <dbReference type="ARBA" id="ARBA00011276"/>
    </source>
</evidence>
<gene>
    <name evidence="11" type="primary">LOC113792898</name>
</gene>
<keyword evidence="10" id="KW-1185">Reference proteome</keyword>
<evidence type="ECO:0000256" key="5">
    <source>
        <dbReference type="ARBA" id="ARBA00022692"/>
    </source>
</evidence>
<evidence type="ECO:0000256" key="7">
    <source>
        <dbReference type="ARBA" id="ARBA00022989"/>
    </source>
</evidence>
<dbReference type="Proteomes" id="UP000515146">
    <property type="component" value="Unplaced"/>
</dbReference>
<keyword evidence="8" id="KW-0472">Membrane</keyword>
<evidence type="ECO:0000256" key="9">
    <source>
        <dbReference type="ARBA" id="ARBA00031143"/>
    </source>
</evidence>
<comment type="similarity">
    <text evidence="2">Belongs to the EMC4 family.</text>
</comment>
<keyword evidence="6" id="KW-0256">Endoplasmic reticulum</keyword>
<organism evidence="10 11">
    <name type="scientific">Dermatophagoides pteronyssinus</name>
    <name type="common">European house dust mite</name>
    <dbReference type="NCBI Taxonomy" id="6956"/>
    <lineage>
        <taxon>Eukaryota</taxon>
        <taxon>Metazoa</taxon>
        <taxon>Ecdysozoa</taxon>
        <taxon>Arthropoda</taxon>
        <taxon>Chelicerata</taxon>
        <taxon>Arachnida</taxon>
        <taxon>Acari</taxon>
        <taxon>Acariformes</taxon>
        <taxon>Sarcoptiformes</taxon>
        <taxon>Astigmata</taxon>
        <taxon>Psoroptidia</taxon>
        <taxon>Analgoidea</taxon>
        <taxon>Pyroglyphidae</taxon>
        <taxon>Dermatophagoidinae</taxon>
        <taxon>Dermatophagoides</taxon>
    </lineage>
</organism>
<dbReference type="KEGG" id="dpte:113792898"/>
<evidence type="ECO:0000256" key="6">
    <source>
        <dbReference type="ARBA" id="ARBA00022824"/>
    </source>
</evidence>
<comment type="subunit">
    <text evidence="3">Component of the ER membrane protein complex (EMC).</text>
</comment>